<evidence type="ECO:0000313" key="3">
    <source>
        <dbReference type="Proteomes" id="UP001549145"/>
    </source>
</evidence>
<reference evidence="2 3" key="1">
    <citation type="submission" date="2024-06" db="EMBL/GenBank/DDBJ databases">
        <title>Genomic Encyclopedia of Type Strains, Phase IV (KMG-IV): sequencing the most valuable type-strain genomes for metagenomic binning, comparative biology and taxonomic classification.</title>
        <authorList>
            <person name="Goeker M."/>
        </authorList>
    </citation>
    <scope>NUCLEOTIDE SEQUENCE [LARGE SCALE GENOMIC DNA]</scope>
    <source>
        <strain evidence="2 3">DSM 21331</strain>
    </source>
</reference>
<protein>
    <submittedName>
        <fullName evidence="2">Uncharacterized protein</fullName>
    </submittedName>
</protein>
<gene>
    <name evidence="2" type="ORF">ABID43_001578</name>
</gene>
<dbReference type="Proteomes" id="UP001549145">
    <property type="component" value="Unassembled WGS sequence"/>
</dbReference>
<evidence type="ECO:0000256" key="1">
    <source>
        <dbReference type="SAM" id="MobiDB-lite"/>
    </source>
</evidence>
<proteinExistence type="predicted"/>
<keyword evidence="3" id="KW-1185">Reference proteome</keyword>
<feature type="compositionally biased region" description="Low complexity" evidence="1">
    <location>
        <begin position="14"/>
        <end position="24"/>
    </location>
</feature>
<evidence type="ECO:0000313" key="2">
    <source>
        <dbReference type="EMBL" id="MET3692047.1"/>
    </source>
</evidence>
<sequence length="33" mass="3520">MVENQLDRLHAQESAPSIAPRRAAPRSVACACA</sequence>
<name>A0ABV2L3W0_9HYPH</name>
<organism evidence="2 3">
    <name type="scientific">Methylobacterium goesingense</name>
    <dbReference type="NCBI Taxonomy" id="243690"/>
    <lineage>
        <taxon>Bacteria</taxon>
        <taxon>Pseudomonadati</taxon>
        <taxon>Pseudomonadota</taxon>
        <taxon>Alphaproteobacteria</taxon>
        <taxon>Hyphomicrobiales</taxon>
        <taxon>Methylobacteriaceae</taxon>
        <taxon>Methylobacterium</taxon>
    </lineage>
</organism>
<feature type="compositionally biased region" description="Basic and acidic residues" evidence="1">
    <location>
        <begin position="1"/>
        <end position="11"/>
    </location>
</feature>
<dbReference type="EMBL" id="JBEPMM010000003">
    <property type="protein sequence ID" value="MET3692047.1"/>
    <property type="molecule type" value="Genomic_DNA"/>
</dbReference>
<comment type="caution">
    <text evidence="2">The sequence shown here is derived from an EMBL/GenBank/DDBJ whole genome shotgun (WGS) entry which is preliminary data.</text>
</comment>
<feature type="region of interest" description="Disordered" evidence="1">
    <location>
        <begin position="1"/>
        <end position="24"/>
    </location>
</feature>
<accession>A0ABV2L3W0</accession>